<evidence type="ECO:0000313" key="7">
    <source>
        <dbReference type="EMBL" id="CAE4606362.1"/>
    </source>
</evidence>
<feature type="region of interest" description="Disordered" evidence="5">
    <location>
        <begin position="41"/>
        <end position="62"/>
    </location>
</feature>
<comment type="subcellular location">
    <subcellularLocation>
        <location evidence="1">Mitochondrion</location>
    </subcellularLocation>
</comment>
<dbReference type="Pfam" id="PF07534">
    <property type="entry name" value="TLD"/>
    <property type="match status" value="1"/>
</dbReference>
<dbReference type="PROSITE" id="PS51886">
    <property type="entry name" value="TLDC"/>
    <property type="match status" value="1"/>
</dbReference>
<dbReference type="GO" id="GO:0005739">
    <property type="term" value="C:mitochondrion"/>
    <property type="evidence" value="ECO:0007669"/>
    <property type="project" value="UniProtKB-SubCell"/>
</dbReference>
<name>A0A7S4UUG0_9STRA</name>
<feature type="compositionally biased region" description="Basic and acidic residues" evidence="5">
    <location>
        <begin position="42"/>
        <end position="62"/>
    </location>
</feature>
<evidence type="ECO:0000256" key="4">
    <source>
        <dbReference type="ARBA" id="ARBA00040604"/>
    </source>
</evidence>
<feature type="domain" description="TLDc" evidence="6">
    <location>
        <begin position="259"/>
        <end position="450"/>
    </location>
</feature>
<evidence type="ECO:0000256" key="5">
    <source>
        <dbReference type="SAM" id="MobiDB-lite"/>
    </source>
</evidence>
<proteinExistence type="inferred from homology"/>
<dbReference type="AlphaFoldDB" id="A0A7S4UUG0"/>
<reference evidence="7" key="1">
    <citation type="submission" date="2021-01" db="EMBL/GenBank/DDBJ databases">
        <authorList>
            <person name="Corre E."/>
            <person name="Pelletier E."/>
            <person name="Niang G."/>
            <person name="Scheremetjew M."/>
            <person name="Finn R."/>
            <person name="Kale V."/>
            <person name="Holt S."/>
            <person name="Cochrane G."/>
            <person name="Meng A."/>
            <person name="Brown T."/>
            <person name="Cohen L."/>
        </authorList>
    </citation>
    <scope>NUCLEOTIDE SEQUENCE</scope>
    <source>
        <strain evidence="7">GSO104</strain>
    </source>
</reference>
<protein>
    <recommendedName>
        <fullName evidence="4">Oxidation resistance protein 1</fullName>
    </recommendedName>
</protein>
<evidence type="ECO:0000256" key="3">
    <source>
        <dbReference type="ARBA" id="ARBA00023128"/>
    </source>
</evidence>
<evidence type="ECO:0000259" key="6">
    <source>
        <dbReference type="PROSITE" id="PS51886"/>
    </source>
</evidence>
<dbReference type="EMBL" id="HBNS01018130">
    <property type="protein sequence ID" value="CAE4606362.1"/>
    <property type="molecule type" value="Transcribed_RNA"/>
</dbReference>
<dbReference type="SMART" id="SM00584">
    <property type="entry name" value="TLDc"/>
    <property type="match status" value="1"/>
</dbReference>
<gene>
    <name evidence="7" type="ORF">DBRI00130_LOCUS14483</name>
</gene>
<evidence type="ECO:0000256" key="1">
    <source>
        <dbReference type="ARBA" id="ARBA00004173"/>
    </source>
</evidence>
<organism evidence="7">
    <name type="scientific">Ditylum brightwellii</name>
    <dbReference type="NCBI Taxonomy" id="49249"/>
    <lineage>
        <taxon>Eukaryota</taxon>
        <taxon>Sar</taxon>
        <taxon>Stramenopiles</taxon>
        <taxon>Ochrophyta</taxon>
        <taxon>Bacillariophyta</taxon>
        <taxon>Mediophyceae</taxon>
        <taxon>Lithodesmiophycidae</taxon>
        <taxon>Lithodesmiales</taxon>
        <taxon>Lithodesmiaceae</taxon>
        <taxon>Ditylum</taxon>
    </lineage>
</organism>
<evidence type="ECO:0000256" key="2">
    <source>
        <dbReference type="ARBA" id="ARBA00009540"/>
    </source>
</evidence>
<dbReference type="PANTHER" id="PTHR23354">
    <property type="entry name" value="NUCLEOLAR PROTEIN 7/ESTROGEN RECEPTOR COACTIVATOR-RELATED"/>
    <property type="match status" value="1"/>
</dbReference>
<keyword evidence="3" id="KW-0496">Mitochondrion</keyword>
<dbReference type="InterPro" id="IPR006571">
    <property type="entry name" value="TLDc_dom"/>
</dbReference>
<accession>A0A7S4UUG0</accession>
<dbReference type="PANTHER" id="PTHR23354:SF62">
    <property type="entry name" value="MUSTARD, ISOFORM V"/>
    <property type="match status" value="1"/>
</dbReference>
<comment type="similarity">
    <text evidence="2">Belongs to the OXR1 family.</text>
</comment>
<sequence>MILQVLSVAREEQIVGFNVDFWNHILDLIFYGDLTSSLATTRTKDGEQKQNDGSEEIKREEEEKHNFLNNVASVLGLKIEQQHEKKDIILSILFHACHHCCTNNKHRNSTTSKQNNEEEAKEQEPMLVDAFILIQAWYDTLCLCYILENQAEEVEAETTRKLLLKCYPTKNPRSDLSFLIQSLSSFYDEHDISSSEKGKAVRDVTLIHFCSWSKEIMPLLHKPITTFMRENIFFFPSSSSINEKEAVTEVTMKMNKKSFILGGYTLSPRACALSCMSSHFSGKWHRLYASDHDGLSFQSLQHSLLGYAGPTLLLIRSTSSTNNDGNSIIGAYTSTPIRNSGDTYFGDDDCFLFRLCPDIRMYRPSNNSNRKFVFFRGIPTGKVRSDLSLHGWGFGGVARSPRLFVRGTFDDCTAAVRDTTYDHGPLLSTEDVTNSTVRFDIESLEVWGVGADNIIEKALHLYGGYRQTADAALEKARTVDKAQFMADFKSGLFESNFFAHRQQMQMGRGECLLDGCVNDDEDWSSDEGDS</sequence>